<accession>B9R8K3</accession>
<dbReference type="GO" id="GO:0048364">
    <property type="term" value="P:root development"/>
    <property type="evidence" value="ECO:0007669"/>
    <property type="project" value="InterPro"/>
</dbReference>
<organism evidence="2 3">
    <name type="scientific">Ricinus communis</name>
    <name type="common">Castor bean</name>
    <dbReference type="NCBI Taxonomy" id="3988"/>
    <lineage>
        <taxon>Eukaryota</taxon>
        <taxon>Viridiplantae</taxon>
        <taxon>Streptophyta</taxon>
        <taxon>Embryophyta</taxon>
        <taxon>Tracheophyta</taxon>
        <taxon>Spermatophyta</taxon>
        <taxon>Magnoliopsida</taxon>
        <taxon>eudicotyledons</taxon>
        <taxon>Gunneridae</taxon>
        <taxon>Pentapetalae</taxon>
        <taxon>rosids</taxon>
        <taxon>fabids</taxon>
        <taxon>Malpighiales</taxon>
        <taxon>Euphorbiaceae</taxon>
        <taxon>Acalyphoideae</taxon>
        <taxon>Acalypheae</taxon>
        <taxon>Ricinus</taxon>
    </lineage>
</organism>
<dbReference type="AlphaFoldDB" id="B9R8K3"/>
<evidence type="ECO:0000256" key="1">
    <source>
        <dbReference type="SAM" id="Coils"/>
    </source>
</evidence>
<dbReference type="GO" id="GO:0048367">
    <property type="term" value="P:shoot system development"/>
    <property type="evidence" value="ECO:0007669"/>
    <property type="project" value="InterPro"/>
</dbReference>
<evidence type="ECO:0000313" key="2">
    <source>
        <dbReference type="EMBL" id="EEF52833.1"/>
    </source>
</evidence>
<protein>
    <submittedName>
        <fullName evidence="2">Uncharacterized protein</fullName>
    </submittedName>
</protein>
<dbReference type="EMBL" id="EQ973772">
    <property type="protein sequence ID" value="EEF52833.1"/>
    <property type="molecule type" value="Genomic_DNA"/>
</dbReference>
<reference evidence="3" key="1">
    <citation type="journal article" date="2010" name="Nat. Biotechnol.">
        <title>Draft genome sequence of the oilseed species Ricinus communis.</title>
        <authorList>
            <person name="Chan A.P."/>
            <person name="Crabtree J."/>
            <person name="Zhao Q."/>
            <person name="Lorenzi H."/>
            <person name="Orvis J."/>
            <person name="Puiu D."/>
            <person name="Melake-Berhan A."/>
            <person name="Jones K.M."/>
            <person name="Redman J."/>
            <person name="Chen G."/>
            <person name="Cahoon E.B."/>
            <person name="Gedil M."/>
            <person name="Stanke M."/>
            <person name="Haas B.J."/>
            <person name="Wortman J.R."/>
            <person name="Fraser-Liggett C.M."/>
            <person name="Ravel J."/>
            <person name="Rabinowicz P.D."/>
        </authorList>
    </citation>
    <scope>NUCLEOTIDE SEQUENCE [LARGE SCALE GENOMIC DNA]</scope>
    <source>
        <strain evidence="3">cv. Hale</strain>
    </source>
</reference>
<gene>
    <name evidence="2" type="ORF">RCOM_1600510</name>
</gene>
<dbReference type="InParanoid" id="B9R8K3"/>
<proteinExistence type="predicted"/>
<feature type="coiled-coil region" evidence="1">
    <location>
        <begin position="245"/>
        <end position="279"/>
    </location>
</feature>
<dbReference type="Pfam" id="PF03087">
    <property type="entry name" value="BPS1"/>
    <property type="match status" value="1"/>
</dbReference>
<dbReference type="STRING" id="3988.B9R8K3"/>
<dbReference type="Proteomes" id="UP000008311">
    <property type="component" value="Unassembled WGS sequence"/>
</dbReference>
<keyword evidence="3" id="KW-1185">Reference proteome</keyword>
<dbReference type="KEGG" id="rcu:8267883"/>
<sequence length="286" mass="31937">MAALIGSSKATCHVRSISLPARSHPLTLSVEGHLDRLRLSQETAASPCNRLSGLKDLYDSVEDLLQLPLTQKDLTNEQHRKSVDEVLDGSLKLVDLCSTTRDIFSQMKECLKELESSLRRRKGGESGLPSEFQTYIASRKKLNRAVGKCFRNLKTEKKNHKDSNSVAVLALLRKVEEISVAVFESVLCMISEPKTRLGATGWSVVSKLLQSKRVSSEETDTKEVKKMDEELLGLKSSKNVNSVQLQNVMNGLKSLESTVQEVEEELECVYRQLLKARVAILNMVNH</sequence>
<evidence type="ECO:0000313" key="3">
    <source>
        <dbReference type="Proteomes" id="UP000008311"/>
    </source>
</evidence>
<keyword evidence="1" id="KW-0175">Coiled coil</keyword>
<dbReference type="InterPro" id="IPR004320">
    <property type="entry name" value="BPS1_pln"/>
</dbReference>
<name>B9R8K3_RICCO</name>
<dbReference type="PANTHER" id="PTHR33070">
    <property type="entry name" value="OS06G0725500 PROTEIN"/>
    <property type="match status" value="1"/>
</dbReference>
<dbReference type="PANTHER" id="PTHR33070:SF115">
    <property type="entry name" value="T23E18.15"/>
    <property type="match status" value="1"/>
</dbReference>
<dbReference type="OrthoDB" id="1701699at2759"/>